<dbReference type="AlphaFoldDB" id="A0A1G5DV52"/>
<dbReference type="InterPro" id="IPR011990">
    <property type="entry name" value="TPR-like_helical_dom_sf"/>
</dbReference>
<keyword evidence="1" id="KW-0805">Transcription regulation</keyword>
<accession>A0A1G5DV52</accession>
<reference evidence="5 6" key="1">
    <citation type="submission" date="2016-10" db="EMBL/GenBank/DDBJ databases">
        <authorList>
            <person name="de Groot N.N."/>
        </authorList>
    </citation>
    <scope>NUCLEOTIDE SEQUENCE [LARGE SCALE GENOMIC DNA]</scope>
    <source>
        <strain evidence="5 6">AA1</strain>
    </source>
</reference>
<sequence>MADNSKKNALLYTKLQRPPVAPDIVRRSRLLSLLEEGRQRPLTLISAPAGYGKSTLASRWAAACDWRVAWLSLDGEDDDLRQFLTYFLAAVQEAFPEYRFNTEVLLDAGQLPSGTVLARYLLNDFNGLPEPLGLVLDDYHYITEPLIHEVVSALLKHPARPLSLVVLSRSEPPLPVATMRGRGLVTEIGASDLRLTMAEAAAFMERLLSAGVDESTVSILEAKTEGWAAGLRLAGLYLDGRSKPREDAQKLGGGTLHIAKYLLAEVVSNLDSDTIFYLHETAILDRFCAPLCWYMHQQRFTSQGRENAEAFIEGLVENNLFTLALDGEGYWFRYHHLFRDFLNGMLEKDVSSEEIFALHRAAGNWFAENNLLEEAVHHLLASGDISGAVALVVGKRHDLLNSSQIIRLDRLLGMLPESACAKDPLVATTRAFICIEQGNYAGAQGWMDEAEDRLEGHLQGLGAHIELTSEVRVLHNLMGLFTASADRSRFYARDAFGELPAQAIFIKAYEVGISACFYQMRREQRQVDFVIKEALANPKWPANIQARIYFHLCIALYMNGDLPGVMRTVSACRRFVGDASFHHTRAYAHYFQGVASYLQNDLKEAETDLLNVLDARHTANASYVAEAGFILSCIYLSGGDETAAQLVREQIITHCRRNGHERIASIALGFEAETEVRQGNLEKARRISAHTDFNGRPPLWFFYVPQLTPIKCLMAEATQESLDQAYTRLRELEGRMHSINRVNVYIEVSALLALVCHMQGDGVAAKGYMTVALDLAEPGGWIRSFVDLGPSMTALLTCFVSDHNEHFFGQQVLAACLESGTVGEASARSSAIRKQAFVQGPVNLLTQRETEIVPLLAEGMSNKEIAEILNVSEGTVKTHLKNIFRKLGANSRIDALNRARELGLFIVT</sequence>
<dbReference type="EMBL" id="FMUX01000005">
    <property type="protein sequence ID" value="SCY18679.1"/>
    <property type="molecule type" value="Genomic_DNA"/>
</dbReference>
<evidence type="ECO:0000256" key="2">
    <source>
        <dbReference type="ARBA" id="ARBA00023125"/>
    </source>
</evidence>
<evidence type="ECO:0000259" key="4">
    <source>
        <dbReference type="PROSITE" id="PS50043"/>
    </source>
</evidence>
<evidence type="ECO:0000256" key="1">
    <source>
        <dbReference type="ARBA" id="ARBA00023015"/>
    </source>
</evidence>
<evidence type="ECO:0000256" key="3">
    <source>
        <dbReference type="ARBA" id="ARBA00023163"/>
    </source>
</evidence>
<dbReference type="Gene3D" id="3.40.50.300">
    <property type="entry name" value="P-loop containing nucleotide triphosphate hydrolases"/>
    <property type="match status" value="1"/>
</dbReference>
<keyword evidence="2" id="KW-0238">DNA-binding</keyword>
<dbReference type="PANTHER" id="PTHR44688">
    <property type="entry name" value="DNA-BINDING TRANSCRIPTIONAL ACTIVATOR DEVR_DOSR"/>
    <property type="match status" value="1"/>
</dbReference>
<dbReference type="PANTHER" id="PTHR44688:SF16">
    <property type="entry name" value="DNA-BINDING TRANSCRIPTIONAL ACTIVATOR DEVR_DOSR"/>
    <property type="match status" value="1"/>
</dbReference>
<proteinExistence type="predicted"/>
<dbReference type="InterPro" id="IPR027417">
    <property type="entry name" value="P-loop_NTPase"/>
</dbReference>
<dbReference type="RefSeq" id="WP_092210174.1">
    <property type="nucleotide sequence ID" value="NZ_FMUX01000005.1"/>
</dbReference>
<dbReference type="GO" id="GO:0003677">
    <property type="term" value="F:DNA binding"/>
    <property type="evidence" value="ECO:0007669"/>
    <property type="project" value="UniProtKB-KW"/>
</dbReference>
<dbReference type="Proteomes" id="UP000198870">
    <property type="component" value="Unassembled WGS sequence"/>
</dbReference>
<evidence type="ECO:0000313" key="5">
    <source>
        <dbReference type="EMBL" id="SCY18679.1"/>
    </source>
</evidence>
<dbReference type="SUPFAM" id="SSF46894">
    <property type="entry name" value="C-terminal effector domain of the bipartite response regulators"/>
    <property type="match status" value="1"/>
</dbReference>
<dbReference type="SUPFAM" id="SSF48452">
    <property type="entry name" value="TPR-like"/>
    <property type="match status" value="2"/>
</dbReference>
<dbReference type="Gene3D" id="1.10.10.10">
    <property type="entry name" value="Winged helix-like DNA-binding domain superfamily/Winged helix DNA-binding domain"/>
    <property type="match status" value="1"/>
</dbReference>
<keyword evidence="3" id="KW-0804">Transcription</keyword>
<dbReference type="PROSITE" id="PS50043">
    <property type="entry name" value="HTH_LUXR_2"/>
    <property type="match status" value="1"/>
</dbReference>
<dbReference type="InterPro" id="IPR059106">
    <property type="entry name" value="WHD_MalT"/>
</dbReference>
<dbReference type="PROSITE" id="PS00622">
    <property type="entry name" value="HTH_LUXR_1"/>
    <property type="match status" value="1"/>
</dbReference>
<dbReference type="InterPro" id="IPR016032">
    <property type="entry name" value="Sig_transdc_resp-reg_C-effctor"/>
</dbReference>
<dbReference type="OrthoDB" id="134985at2"/>
<dbReference type="Pfam" id="PF00196">
    <property type="entry name" value="GerE"/>
    <property type="match status" value="1"/>
</dbReference>
<dbReference type="GO" id="GO:0006355">
    <property type="term" value="P:regulation of DNA-templated transcription"/>
    <property type="evidence" value="ECO:0007669"/>
    <property type="project" value="InterPro"/>
</dbReference>
<organism evidence="5 6">
    <name type="scientific">Desulfoluna spongiiphila</name>
    <dbReference type="NCBI Taxonomy" id="419481"/>
    <lineage>
        <taxon>Bacteria</taxon>
        <taxon>Pseudomonadati</taxon>
        <taxon>Thermodesulfobacteriota</taxon>
        <taxon>Desulfobacteria</taxon>
        <taxon>Desulfobacterales</taxon>
        <taxon>Desulfolunaceae</taxon>
        <taxon>Desulfoluna</taxon>
    </lineage>
</organism>
<dbReference type="SUPFAM" id="SSF52540">
    <property type="entry name" value="P-loop containing nucleoside triphosphate hydrolases"/>
    <property type="match status" value="1"/>
</dbReference>
<feature type="domain" description="HTH luxR-type" evidence="4">
    <location>
        <begin position="838"/>
        <end position="903"/>
    </location>
</feature>
<protein>
    <submittedName>
        <fullName evidence="5">LuxR family transcriptional regulator, maltose regulon positive regulatory protein</fullName>
    </submittedName>
</protein>
<keyword evidence="6" id="KW-1185">Reference proteome</keyword>
<dbReference type="Pfam" id="PF25873">
    <property type="entry name" value="WHD_MalT"/>
    <property type="match status" value="1"/>
</dbReference>
<dbReference type="STRING" id="419481.SAMN05216233_10518"/>
<dbReference type="SMART" id="SM00421">
    <property type="entry name" value="HTH_LUXR"/>
    <property type="match status" value="1"/>
</dbReference>
<evidence type="ECO:0000313" key="6">
    <source>
        <dbReference type="Proteomes" id="UP000198870"/>
    </source>
</evidence>
<dbReference type="PRINTS" id="PR00038">
    <property type="entry name" value="HTHLUXR"/>
</dbReference>
<dbReference type="InterPro" id="IPR000792">
    <property type="entry name" value="Tscrpt_reg_LuxR_C"/>
</dbReference>
<gene>
    <name evidence="5" type="ORF">SAMN05216233_10518</name>
</gene>
<name>A0A1G5DV52_9BACT</name>
<dbReference type="InterPro" id="IPR036388">
    <property type="entry name" value="WH-like_DNA-bd_sf"/>
</dbReference>
<dbReference type="CDD" id="cd06170">
    <property type="entry name" value="LuxR_C_like"/>
    <property type="match status" value="1"/>
</dbReference>
<dbReference type="Gene3D" id="1.25.40.10">
    <property type="entry name" value="Tetratricopeptide repeat domain"/>
    <property type="match status" value="1"/>
</dbReference>